<feature type="transmembrane region" description="Helical" evidence="1">
    <location>
        <begin position="6"/>
        <end position="24"/>
    </location>
</feature>
<protein>
    <submittedName>
        <fullName evidence="2">Sodium:glutamate symporter</fullName>
    </submittedName>
</protein>
<gene>
    <name evidence="2" type="ORF">Q75_01160</name>
</gene>
<name>A0A147KCC6_9BACI</name>
<feature type="transmembrane region" description="Helical" evidence="1">
    <location>
        <begin position="428"/>
        <end position="447"/>
    </location>
</feature>
<dbReference type="PATRIC" id="fig|1150625.3.peg.240"/>
<evidence type="ECO:0000256" key="1">
    <source>
        <dbReference type="SAM" id="Phobius"/>
    </source>
</evidence>
<feature type="transmembrane region" description="Helical" evidence="1">
    <location>
        <begin position="396"/>
        <end position="416"/>
    </location>
</feature>
<keyword evidence="1" id="KW-0472">Membrane</keyword>
<dbReference type="PANTHER" id="PTHR36178">
    <property type="entry name" value="SLR0625 PROTEIN"/>
    <property type="match status" value="1"/>
</dbReference>
<dbReference type="OrthoDB" id="9801557at2"/>
<keyword evidence="3" id="KW-1185">Reference proteome</keyword>
<evidence type="ECO:0000313" key="3">
    <source>
        <dbReference type="Proteomes" id="UP000074108"/>
    </source>
</evidence>
<sequence>MISTWLSLLDLMYLSLFILITAILKARVSFFKKMIVPTSMIAGFLGLLVGPELLGLFQYNLDTLGTVVYHLMAIGFIAISLKERKLDQNRPEVVNAGIFIVSNYLIQGIIGLGLLLVLGGVLFPNVFPGIGLLLPLGFGQGPGQAYSIGVQWQELGIEGGGNLGLTFAGLGFVWATAFGMFAMNMLVKKGIYPAVFHADDVKKSKVIEEDQVEELSLSDAMDKLTYQIALIALIYLITYLTINFLSSFLQPLGTYGATLSQLLEGFHFLIGSLYAILLRIILNYFQKKNVHLEHAPNNYLLQRIAGVSFDYMITASITAISLYALGQYLIPVLILTTAAGIGTYFYIQWLAPKLFKRNELPNILGFYGMLTGTISTGMALVKAVDPKFESNATDNMVMGSATAIVFGLPLMFILNLPIVGFIGGEPIFYTYTFLALIVYFIFLLYLLQLRLKKVA</sequence>
<feature type="transmembrane region" description="Helical" evidence="1">
    <location>
        <begin position="363"/>
        <end position="384"/>
    </location>
</feature>
<dbReference type="RefSeq" id="WP_059282001.1">
    <property type="nucleotide sequence ID" value="NZ_LDYG01000002.1"/>
</dbReference>
<dbReference type="Proteomes" id="UP000074108">
    <property type="component" value="Unassembled WGS sequence"/>
</dbReference>
<feature type="transmembrane region" description="Helical" evidence="1">
    <location>
        <begin position="224"/>
        <end position="245"/>
    </location>
</feature>
<feature type="transmembrane region" description="Helical" evidence="1">
    <location>
        <begin position="330"/>
        <end position="351"/>
    </location>
</feature>
<accession>A0A147KCC6</accession>
<feature type="transmembrane region" description="Helical" evidence="1">
    <location>
        <begin position="93"/>
        <end position="123"/>
    </location>
</feature>
<feature type="transmembrane region" description="Helical" evidence="1">
    <location>
        <begin position="165"/>
        <end position="187"/>
    </location>
</feature>
<proteinExistence type="predicted"/>
<organism evidence="2 3">
    <name type="scientific">Bacillus coahuilensis p1.1.43</name>
    <dbReference type="NCBI Taxonomy" id="1150625"/>
    <lineage>
        <taxon>Bacteria</taxon>
        <taxon>Bacillati</taxon>
        <taxon>Bacillota</taxon>
        <taxon>Bacilli</taxon>
        <taxon>Bacillales</taxon>
        <taxon>Bacillaceae</taxon>
        <taxon>Bacillus</taxon>
    </lineage>
</organism>
<evidence type="ECO:0000313" key="2">
    <source>
        <dbReference type="EMBL" id="KUP09268.1"/>
    </source>
</evidence>
<feature type="transmembrane region" description="Helical" evidence="1">
    <location>
        <begin position="63"/>
        <end position="81"/>
    </location>
</feature>
<keyword evidence="1" id="KW-0812">Transmembrane</keyword>
<dbReference type="AlphaFoldDB" id="A0A147KCC6"/>
<dbReference type="GO" id="GO:0016020">
    <property type="term" value="C:membrane"/>
    <property type="evidence" value="ECO:0007669"/>
    <property type="project" value="InterPro"/>
</dbReference>
<dbReference type="GO" id="GO:0015813">
    <property type="term" value="P:L-glutamate transmembrane transport"/>
    <property type="evidence" value="ECO:0007669"/>
    <property type="project" value="InterPro"/>
</dbReference>
<feature type="transmembrane region" description="Helical" evidence="1">
    <location>
        <begin position="36"/>
        <end position="57"/>
    </location>
</feature>
<dbReference type="EMBL" id="LDYG01000002">
    <property type="protein sequence ID" value="KUP09268.1"/>
    <property type="molecule type" value="Genomic_DNA"/>
</dbReference>
<dbReference type="STRING" id="1150625.Q75_01160"/>
<dbReference type="InterPro" id="IPR004445">
    <property type="entry name" value="GltS"/>
</dbReference>
<feature type="transmembrane region" description="Helical" evidence="1">
    <location>
        <begin position="305"/>
        <end position="324"/>
    </location>
</feature>
<dbReference type="PANTHER" id="PTHR36178:SF1">
    <property type="entry name" value="SODIUM_GLUTAMATE SYMPORTER"/>
    <property type="match status" value="1"/>
</dbReference>
<reference evidence="2 3" key="1">
    <citation type="journal article" date="2016" name="Front. Microbiol.">
        <title>Microevolution Analysis of Bacillus coahuilensis Unveils Differences in Phosphorus Acquisition Strategies and Their Regulation.</title>
        <authorList>
            <person name="Gomez-Lunar Z."/>
            <person name="Hernandez-Gonzalez I."/>
            <person name="Rodriguez-Torres M.D."/>
            <person name="Souza V."/>
            <person name="Olmedo-Alvarez G."/>
        </authorList>
    </citation>
    <scope>NUCLEOTIDE SEQUENCE [LARGE SCALE GENOMIC DNA]</scope>
    <source>
        <strain evidence="3">p1.1.43</strain>
    </source>
</reference>
<feature type="transmembrane region" description="Helical" evidence="1">
    <location>
        <begin position="265"/>
        <end position="285"/>
    </location>
</feature>
<comment type="caution">
    <text evidence="2">The sequence shown here is derived from an EMBL/GenBank/DDBJ whole genome shotgun (WGS) entry which is preliminary data.</text>
</comment>
<dbReference type="GO" id="GO:0015501">
    <property type="term" value="F:glutamate:sodium symporter activity"/>
    <property type="evidence" value="ECO:0007669"/>
    <property type="project" value="InterPro"/>
</dbReference>
<keyword evidence="1" id="KW-1133">Transmembrane helix</keyword>